<evidence type="ECO:0000259" key="8">
    <source>
        <dbReference type="Pfam" id="PF00108"/>
    </source>
</evidence>
<dbReference type="EMBL" id="LSDT01000050">
    <property type="protein sequence ID" value="KXB90090.1"/>
    <property type="molecule type" value="Genomic_DNA"/>
</dbReference>
<protein>
    <recommendedName>
        <fullName evidence="2">acetyl-CoA C-acetyltransferase</fullName>
        <ecNumber evidence="2">2.3.1.9</ecNumber>
    </recommendedName>
    <alternativeName>
        <fullName evidence="5">Acetoacetyl-CoA thiolase</fullName>
    </alternativeName>
</protein>
<dbReference type="PATRIC" id="fig|1588748.3.peg.1358"/>
<accession>A0A134CD60</accession>
<evidence type="ECO:0000256" key="2">
    <source>
        <dbReference type="ARBA" id="ARBA00012705"/>
    </source>
</evidence>
<dbReference type="PROSITE" id="PS00737">
    <property type="entry name" value="THIOLASE_2"/>
    <property type="match status" value="1"/>
</dbReference>
<evidence type="ECO:0000256" key="1">
    <source>
        <dbReference type="ARBA" id="ARBA00010982"/>
    </source>
</evidence>
<dbReference type="EC" id="2.3.1.9" evidence="2"/>
<dbReference type="InterPro" id="IPR020617">
    <property type="entry name" value="Thiolase_C"/>
</dbReference>
<dbReference type="CDD" id="cd00751">
    <property type="entry name" value="thiolase"/>
    <property type="match status" value="1"/>
</dbReference>
<feature type="domain" description="Thiolase N-terminal" evidence="8">
    <location>
        <begin position="18"/>
        <end position="275"/>
    </location>
</feature>
<evidence type="ECO:0000313" key="11">
    <source>
        <dbReference type="Proteomes" id="UP000070160"/>
    </source>
</evidence>
<keyword evidence="4 7" id="KW-0012">Acyltransferase</keyword>
<dbReference type="Pfam" id="PF02803">
    <property type="entry name" value="Thiolase_C"/>
    <property type="match status" value="1"/>
</dbReference>
<dbReference type="NCBIfam" id="TIGR01930">
    <property type="entry name" value="AcCoA-C-Actrans"/>
    <property type="match status" value="1"/>
</dbReference>
<dbReference type="FunFam" id="3.40.47.10:FF:000010">
    <property type="entry name" value="Acetyl-CoA acetyltransferase (Thiolase)"/>
    <property type="match status" value="1"/>
</dbReference>
<dbReference type="PIRSF" id="PIRSF000429">
    <property type="entry name" value="Ac-CoA_Ac_transf"/>
    <property type="match status" value="1"/>
</dbReference>
<feature type="active site" description="Acyl-thioester intermediate" evidence="6">
    <location>
        <position position="102"/>
    </location>
</feature>
<evidence type="ECO:0000256" key="4">
    <source>
        <dbReference type="ARBA" id="ARBA00023315"/>
    </source>
</evidence>
<name>A0A134CD60_9FIRM</name>
<evidence type="ECO:0000256" key="7">
    <source>
        <dbReference type="RuleBase" id="RU003557"/>
    </source>
</evidence>
<evidence type="ECO:0000313" key="10">
    <source>
        <dbReference type="EMBL" id="KXB90090.1"/>
    </source>
</evidence>
<proteinExistence type="inferred from homology"/>
<evidence type="ECO:0000256" key="6">
    <source>
        <dbReference type="PIRSR" id="PIRSR000429-1"/>
    </source>
</evidence>
<feature type="domain" description="Thiolase C-terminal" evidence="9">
    <location>
        <begin position="284"/>
        <end position="404"/>
    </location>
</feature>
<dbReference type="InterPro" id="IPR016039">
    <property type="entry name" value="Thiolase-like"/>
</dbReference>
<dbReference type="Gene3D" id="3.40.47.10">
    <property type="match status" value="2"/>
</dbReference>
<dbReference type="STRING" id="1588748.HMPREF3182_01402"/>
<dbReference type="PANTHER" id="PTHR18919:SF107">
    <property type="entry name" value="ACETYL-COA ACETYLTRANSFERASE, CYTOSOLIC"/>
    <property type="match status" value="1"/>
</dbReference>
<sequence>MLYPKELILKGVVIMKEVVIASACRTAIGKYGGSLKDVPAAELGGIVIAEAIKRAGISAAQVDEVLMGNVLQAASGQNPARQAMIKAGMPVEIPAMTINKVCGSGLRCVTLAAQMIKAGDADIVIAGGMENMSQAPYAMPKARWGYRMGNGTLVDTMIKDGLWDAFNDYHMGITAENIAAQYDVSRADQDALAAASQQHACAAIKGGLFKDEIVPVVMKSKKGDIIFDTDEFPRDNTTVESLSGLKPAFKKDGTVTAGNASGINDGAAAFVIMSADKAKELGIKPLAKIVSYASAGIDPSIMGAGPIPSSQKALDKAGLKASDLDVIEANEAFAAQAVHCCRTLGLDMKKVNIHGGAIALGHPIGASGARILVTLLYALQQEKGKYGLATLCIGGGQGAACVVENLK</sequence>
<keyword evidence="11" id="KW-1185">Reference proteome</keyword>
<dbReference type="PANTHER" id="PTHR18919">
    <property type="entry name" value="ACETYL-COA C-ACYLTRANSFERASE"/>
    <property type="match status" value="1"/>
</dbReference>
<gene>
    <name evidence="10" type="ORF">HMPREF3182_01402</name>
</gene>
<keyword evidence="3 7" id="KW-0808">Transferase</keyword>
<feature type="active site" description="Proton acceptor" evidence="6">
    <location>
        <position position="392"/>
    </location>
</feature>
<dbReference type="InterPro" id="IPR020616">
    <property type="entry name" value="Thiolase_N"/>
</dbReference>
<dbReference type="Proteomes" id="UP000070160">
    <property type="component" value="Unassembled WGS sequence"/>
</dbReference>
<comment type="similarity">
    <text evidence="1 7">Belongs to the thiolase-like superfamily. Thiolase family.</text>
</comment>
<evidence type="ECO:0000256" key="3">
    <source>
        <dbReference type="ARBA" id="ARBA00022679"/>
    </source>
</evidence>
<dbReference type="InterPro" id="IPR002155">
    <property type="entry name" value="Thiolase"/>
</dbReference>
<reference evidence="11" key="1">
    <citation type="submission" date="2016-01" db="EMBL/GenBank/DDBJ databases">
        <authorList>
            <person name="Mitreva M."/>
            <person name="Pepin K.H."/>
            <person name="Mihindukulasuriya K.A."/>
            <person name="Fulton R."/>
            <person name="Fronick C."/>
            <person name="O'Laughlin M."/>
            <person name="Miner T."/>
            <person name="Herter B."/>
            <person name="Rosa B.A."/>
            <person name="Cordes M."/>
            <person name="Tomlinson C."/>
            <person name="Wollam A."/>
            <person name="Palsikar V.B."/>
            <person name="Mardis E.R."/>
            <person name="Wilson R.K."/>
        </authorList>
    </citation>
    <scope>NUCLEOTIDE SEQUENCE [LARGE SCALE GENOMIC DNA]</scope>
    <source>
        <strain evidence="11">KA00182</strain>
    </source>
</reference>
<evidence type="ECO:0000259" key="9">
    <source>
        <dbReference type="Pfam" id="PF02803"/>
    </source>
</evidence>
<comment type="caution">
    <text evidence="10">The sequence shown here is derived from an EMBL/GenBank/DDBJ whole genome shotgun (WGS) entry which is preliminary data.</text>
</comment>
<dbReference type="InterPro" id="IPR020613">
    <property type="entry name" value="Thiolase_CS"/>
</dbReference>
<evidence type="ECO:0000256" key="5">
    <source>
        <dbReference type="ARBA" id="ARBA00030755"/>
    </source>
</evidence>
<organism evidence="10 11">
    <name type="scientific">Megasphaera hutchinsoni</name>
    <dbReference type="NCBI Taxonomy" id="1588748"/>
    <lineage>
        <taxon>Bacteria</taxon>
        <taxon>Bacillati</taxon>
        <taxon>Bacillota</taxon>
        <taxon>Negativicutes</taxon>
        <taxon>Veillonellales</taxon>
        <taxon>Veillonellaceae</taxon>
        <taxon>Megasphaera</taxon>
    </lineage>
</organism>
<dbReference type="Pfam" id="PF00108">
    <property type="entry name" value="Thiolase_N"/>
    <property type="match status" value="1"/>
</dbReference>
<feature type="active site" description="Proton acceptor" evidence="6">
    <location>
        <position position="362"/>
    </location>
</feature>
<dbReference type="AlphaFoldDB" id="A0A134CD60"/>
<dbReference type="SUPFAM" id="SSF53901">
    <property type="entry name" value="Thiolase-like"/>
    <property type="match status" value="2"/>
</dbReference>
<dbReference type="InterPro" id="IPR020610">
    <property type="entry name" value="Thiolase_AS"/>
</dbReference>
<dbReference type="GO" id="GO:0003985">
    <property type="term" value="F:acetyl-CoA C-acetyltransferase activity"/>
    <property type="evidence" value="ECO:0007669"/>
    <property type="project" value="UniProtKB-EC"/>
</dbReference>
<dbReference type="PROSITE" id="PS00099">
    <property type="entry name" value="THIOLASE_3"/>
    <property type="match status" value="1"/>
</dbReference>